<name>A0A8E3APK8_MAMSC</name>
<evidence type="ECO:0000256" key="2">
    <source>
        <dbReference type="ARBA" id="ARBA00022692"/>
    </source>
</evidence>
<dbReference type="RefSeq" id="WP_025906449.1">
    <property type="nucleotide sequence ID" value="NZ_CP065960.1"/>
</dbReference>
<keyword evidence="10" id="KW-1185">Reference proteome</keyword>
<dbReference type="GO" id="GO:0016020">
    <property type="term" value="C:membrane"/>
    <property type="evidence" value="ECO:0007669"/>
    <property type="project" value="UniProtKB-SubCell"/>
</dbReference>
<dbReference type="Proteomes" id="UP000274792">
    <property type="component" value="Unassembled WGS sequence"/>
</dbReference>
<dbReference type="InterPro" id="IPR051328">
    <property type="entry name" value="T7SS_ABC-Transporter"/>
</dbReference>
<dbReference type="NCBIfam" id="TIGR03062">
    <property type="entry name" value="pip_yhgE_Cterm"/>
    <property type="match status" value="1"/>
</dbReference>
<evidence type="ECO:0000313" key="8">
    <source>
        <dbReference type="EMBL" id="RTX72878.1"/>
    </source>
</evidence>
<accession>A0A8E3APK8</accession>
<dbReference type="InterPro" id="IPR013525">
    <property type="entry name" value="ABC2_TM"/>
</dbReference>
<reference evidence="7" key="3">
    <citation type="journal article" date="2023" name="Vet. Microbiol.">
        <title>Emergence of livestock-associated Mammaliicoccus sciuri ST71 co-harbouring mecA and mecC genes in Brazil.</title>
        <authorList>
            <person name="de Moura G.S."/>
            <person name="de Carvalho E."/>
            <person name="Ramos Sanchez E.M."/>
            <person name="Sellera F.P."/>
            <person name="Marques M.F.S."/>
            <person name="Heinemann M.B."/>
            <person name="De Vliegher S."/>
            <person name="Souza F.N."/>
            <person name="Mota R.A."/>
        </authorList>
    </citation>
    <scope>NUCLEOTIDE SEQUENCE</scope>
    <source>
        <strain evidence="7">BR656</strain>
    </source>
</reference>
<dbReference type="PANTHER" id="PTHR43077">
    <property type="entry name" value="TRANSPORT PERMEASE YVFS-RELATED"/>
    <property type="match status" value="1"/>
</dbReference>
<dbReference type="EMBL" id="JAPNQM010000002">
    <property type="protein sequence ID" value="MDL0116669.1"/>
    <property type="molecule type" value="Genomic_DNA"/>
</dbReference>
<feature type="transmembrane region" description="Helical" evidence="5">
    <location>
        <begin position="284"/>
        <end position="304"/>
    </location>
</feature>
<organism evidence="8 9">
    <name type="scientific">Mammaliicoccus sciuri</name>
    <name type="common">Staphylococcus sciuri</name>
    <dbReference type="NCBI Taxonomy" id="1296"/>
    <lineage>
        <taxon>Bacteria</taxon>
        <taxon>Bacillati</taxon>
        <taxon>Bacillota</taxon>
        <taxon>Bacilli</taxon>
        <taxon>Bacillales</taxon>
        <taxon>Staphylococcaceae</taxon>
        <taxon>Mammaliicoccus</taxon>
    </lineage>
</organism>
<feature type="transmembrane region" description="Helical" evidence="5">
    <location>
        <begin position="357"/>
        <end position="376"/>
    </location>
</feature>
<dbReference type="Gene3D" id="3.40.1710.10">
    <property type="entry name" value="abc type-2 transporter like domain"/>
    <property type="match status" value="1"/>
</dbReference>
<comment type="subcellular location">
    <subcellularLocation>
        <location evidence="1">Membrane</location>
        <topology evidence="1">Multi-pass membrane protein</topology>
    </subcellularLocation>
</comment>
<proteinExistence type="predicted"/>
<feature type="transmembrane region" description="Helical" evidence="5">
    <location>
        <begin position="325"/>
        <end position="345"/>
    </location>
</feature>
<feature type="domain" description="ABC-2 type transporter transmembrane" evidence="6">
    <location>
        <begin position="17"/>
        <end position="458"/>
    </location>
</feature>
<dbReference type="Pfam" id="PF12698">
    <property type="entry name" value="ABC2_membrane_3"/>
    <property type="match status" value="1"/>
</dbReference>
<reference evidence="7" key="2">
    <citation type="submission" date="2022-09" db="EMBL/GenBank/DDBJ databases">
        <authorList>
            <person name="De Moura G.S."/>
            <person name="Carvalho E."/>
            <person name="Ramos Sanchez E.M."/>
            <person name="Sellera F.P."/>
            <person name="Marques M.F.S."/>
            <person name="Heinemann M.B."/>
            <person name="De Vliegher S."/>
            <person name="Souza F.N."/>
            <person name="Mota R.A."/>
        </authorList>
    </citation>
    <scope>NUCLEOTIDE SEQUENCE</scope>
    <source>
        <strain evidence="7">BR656</strain>
    </source>
</reference>
<evidence type="ECO:0000259" key="6">
    <source>
        <dbReference type="Pfam" id="PF12698"/>
    </source>
</evidence>
<evidence type="ECO:0000256" key="5">
    <source>
        <dbReference type="SAM" id="Phobius"/>
    </source>
</evidence>
<evidence type="ECO:0000313" key="9">
    <source>
        <dbReference type="Proteomes" id="UP000274792"/>
    </source>
</evidence>
<sequence>MFDDIKNLWTHKFLLVSLIAIMLIPLIYSSVFVGSLWDPYGKTDSLKISVVNSDNGGKINGEKADIGKDVVDKLKDNDKFKWEFVSQETADKHLEHGESYAVISIPAETTKNAGSMLDKNPKKIDLNVKTNPGYSYTGSQIASKAITAVEDNLSESVREKYISESFKGMNKLTDGYKDTSKALGQMSDAESQLIDGNKQVESGLEQLAPMAGAEGQQLLQGSMKVSQGLSDLQANNDKLKANIDKAIKQSDDKYFEDKNVKAINNPVVSNEDDLTEVNNYGQSFAPYILSLSLYVGAVAFSAVYPIDKRIGDSTGFKWWLSKFAIFMMQALGSALALAVLCLYGFEIDIANPGHFTLTLILWSIAAYMIVTFLTVVLGNIGKFLAIILLILQLGSSEGTFPIELSGKFFQDLHPFSPMSYVIKALRENIFNFTSDVTYGQSMLIIGLIAIVFAALTLLVYVIRSKYPHLRRIANENDY</sequence>
<keyword evidence="2 5" id="KW-0812">Transmembrane</keyword>
<evidence type="ECO:0000256" key="1">
    <source>
        <dbReference type="ARBA" id="ARBA00004141"/>
    </source>
</evidence>
<dbReference type="EMBL" id="RXWV01000036">
    <property type="protein sequence ID" value="RTX72878.1"/>
    <property type="molecule type" value="Genomic_DNA"/>
</dbReference>
<feature type="transmembrane region" description="Helical" evidence="5">
    <location>
        <begin position="442"/>
        <end position="462"/>
    </location>
</feature>
<evidence type="ECO:0000313" key="7">
    <source>
        <dbReference type="EMBL" id="MDL0116669.1"/>
    </source>
</evidence>
<dbReference type="PANTHER" id="PTHR43077:SF5">
    <property type="entry name" value="PHAGE INFECTION PROTEIN"/>
    <property type="match status" value="1"/>
</dbReference>
<keyword evidence="4 5" id="KW-0472">Membrane</keyword>
<dbReference type="InterPro" id="IPR017501">
    <property type="entry name" value="Phage_infect_YhgE_C"/>
</dbReference>
<gene>
    <name evidence="8" type="ORF">CD117_07080</name>
    <name evidence="7" type="ORF">OWO77_06750</name>
</gene>
<protein>
    <submittedName>
        <fullName evidence="8">DUF3533 domain-containing protein</fullName>
    </submittedName>
    <submittedName>
        <fullName evidence="7">YhgE/Pip family protein</fullName>
    </submittedName>
</protein>
<evidence type="ECO:0000313" key="10">
    <source>
        <dbReference type="Proteomes" id="UP001176210"/>
    </source>
</evidence>
<comment type="caution">
    <text evidence="8">The sequence shown here is derived from an EMBL/GenBank/DDBJ whole genome shotgun (WGS) entry which is preliminary data.</text>
</comment>
<feature type="transmembrane region" description="Helical" evidence="5">
    <location>
        <begin position="12"/>
        <end position="37"/>
    </location>
</feature>
<evidence type="ECO:0000256" key="4">
    <source>
        <dbReference type="ARBA" id="ARBA00023136"/>
    </source>
</evidence>
<dbReference type="Proteomes" id="UP001176210">
    <property type="component" value="Unassembled WGS sequence"/>
</dbReference>
<dbReference type="InterPro" id="IPR017500">
    <property type="entry name" value="Phage_infect_YhgE_N"/>
</dbReference>
<keyword evidence="3 5" id="KW-1133">Transmembrane helix</keyword>
<dbReference type="GO" id="GO:0140359">
    <property type="term" value="F:ABC-type transporter activity"/>
    <property type="evidence" value="ECO:0007669"/>
    <property type="project" value="InterPro"/>
</dbReference>
<reference evidence="8 9" key="1">
    <citation type="submission" date="2018-10" db="EMBL/GenBank/DDBJ databases">
        <title>A collection Staphylococci species genome sequencing.</title>
        <authorList>
            <person name="Cole K."/>
        </authorList>
    </citation>
    <scope>NUCLEOTIDE SEQUENCE [LARGE SCALE GENOMIC DNA]</scope>
    <source>
        <strain evidence="8">CCUG 37923</strain>
        <strain evidence="9">NCTC 12218</strain>
    </source>
</reference>
<dbReference type="AlphaFoldDB" id="A0A8E3APK8"/>
<dbReference type="NCBIfam" id="TIGR03061">
    <property type="entry name" value="pip_yhgE_Nterm"/>
    <property type="match status" value="1"/>
</dbReference>
<evidence type="ECO:0000256" key="3">
    <source>
        <dbReference type="ARBA" id="ARBA00022989"/>
    </source>
</evidence>